<name>A0A934NJK6_9BACT</name>
<accession>A0A934NJK6</accession>
<evidence type="ECO:0000313" key="1">
    <source>
        <dbReference type="EMBL" id="MBJ7609594.1"/>
    </source>
</evidence>
<dbReference type="EMBL" id="JAEKNN010000048">
    <property type="protein sequence ID" value="MBJ7609594.1"/>
    <property type="molecule type" value="Genomic_DNA"/>
</dbReference>
<proteinExistence type="predicted"/>
<reference evidence="1 2" key="1">
    <citation type="submission" date="2020-10" db="EMBL/GenBank/DDBJ databases">
        <title>Ca. Dormibacterota MAGs.</title>
        <authorList>
            <person name="Montgomery K."/>
        </authorList>
    </citation>
    <scope>NUCLEOTIDE SEQUENCE [LARGE SCALE GENOMIC DNA]</scope>
    <source>
        <strain evidence="1">Mitchell_Peninsula_5</strain>
    </source>
</reference>
<evidence type="ECO:0000313" key="2">
    <source>
        <dbReference type="Proteomes" id="UP000614410"/>
    </source>
</evidence>
<dbReference type="AlphaFoldDB" id="A0A934NJK6"/>
<protein>
    <submittedName>
        <fullName evidence="1">Uncharacterized protein</fullName>
    </submittedName>
</protein>
<comment type="caution">
    <text evidence="1">The sequence shown here is derived from an EMBL/GenBank/DDBJ whole genome shotgun (WGS) entry which is preliminary data.</text>
</comment>
<gene>
    <name evidence="1" type="ORF">JF887_09240</name>
</gene>
<sequence length="86" mass="9691">MAQSGGVVKTIPDKSGDFEVRIVRNADGTFGFEEWEFSHHPLEQVWIPTRTRFRTVTDSAESAEREARGRVDWMIGEALDASGHID</sequence>
<organism evidence="1 2">
    <name type="scientific">Candidatus Amunia macphersoniae</name>
    <dbReference type="NCBI Taxonomy" id="3127014"/>
    <lineage>
        <taxon>Bacteria</taxon>
        <taxon>Bacillati</taxon>
        <taxon>Candidatus Dormiibacterota</taxon>
        <taxon>Candidatus Dormibacteria</taxon>
        <taxon>Candidatus Aeolococcales</taxon>
        <taxon>Candidatus Aeolococcaceae</taxon>
        <taxon>Candidatus Amunia</taxon>
    </lineage>
</organism>
<dbReference type="Proteomes" id="UP000614410">
    <property type="component" value="Unassembled WGS sequence"/>
</dbReference>